<dbReference type="AlphaFoldDB" id="A0A4Z0PM03"/>
<evidence type="ECO:0000256" key="1">
    <source>
        <dbReference type="SAM" id="SignalP"/>
    </source>
</evidence>
<keyword evidence="4" id="KW-1185">Reference proteome</keyword>
<feature type="domain" description="DUF2059" evidence="2">
    <location>
        <begin position="91"/>
        <end position="149"/>
    </location>
</feature>
<proteinExistence type="predicted"/>
<protein>
    <submittedName>
        <fullName evidence="3">DUF2059 domain-containing protein</fullName>
    </submittedName>
</protein>
<dbReference type="RefSeq" id="WP_135498297.1">
    <property type="nucleotide sequence ID" value="NZ_SRLD01000025.1"/>
</dbReference>
<dbReference type="InterPro" id="IPR018637">
    <property type="entry name" value="DUF2059"/>
</dbReference>
<evidence type="ECO:0000313" key="3">
    <source>
        <dbReference type="EMBL" id="TGE15175.1"/>
    </source>
</evidence>
<evidence type="ECO:0000259" key="2">
    <source>
        <dbReference type="Pfam" id="PF09832"/>
    </source>
</evidence>
<dbReference type="Pfam" id="PF09832">
    <property type="entry name" value="DUF2059"/>
    <property type="match status" value="1"/>
</dbReference>
<dbReference type="Proteomes" id="UP000297739">
    <property type="component" value="Unassembled WGS sequence"/>
</dbReference>
<dbReference type="EMBL" id="SRLD01000025">
    <property type="protein sequence ID" value="TGE15175.1"/>
    <property type="molecule type" value="Genomic_DNA"/>
</dbReference>
<evidence type="ECO:0000313" key="4">
    <source>
        <dbReference type="Proteomes" id="UP000297739"/>
    </source>
</evidence>
<feature type="chain" id="PRO_5021490401" evidence="1">
    <location>
        <begin position="22"/>
        <end position="163"/>
    </location>
</feature>
<gene>
    <name evidence="3" type="ORF">E5J99_13275</name>
</gene>
<comment type="caution">
    <text evidence="3">The sequence shown here is derived from an EMBL/GenBank/DDBJ whole genome shotgun (WGS) entry which is preliminary data.</text>
</comment>
<sequence>MRTFFFVLAAGLWLTAPAVQAQSTTATASASTGTPAQRKAAAVFLSTMQVEKTLDAAVDQMMTMQIKQRPEIKSLEPEMRAFTAKYMSWASLKEDMISLYATEFTEKELKELTKFYETPVGQKFVGKQSVLMQAGMELGQRRVQENLPELQRTIEAKMKSQEE</sequence>
<reference evidence="3 4" key="1">
    <citation type="submission" date="2019-04" db="EMBL/GenBank/DDBJ databases">
        <authorList>
            <person name="Feng G."/>
            <person name="Zhang J."/>
            <person name="Zhu H."/>
        </authorList>
    </citation>
    <scope>NUCLEOTIDE SEQUENCE [LARGE SCALE GENOMIC DNA]</scope>
    <source>
        <strain evidence="3 4">JCM 17223</strain>
    </source>
</reference>
<keyword evidence="1" id="KW-0732">Signal</keyword>
<organism evidence="3 4">
    <name type="scientific">Hymenobacter elongatus</name>
    <dbReference type="NCBI Taxonomy" id="877208"/>
    <lineage>
        <taxon>Bacteria</taxon>
        <taxon>Pseudomonadati</taxon>
        <taxon>Bacteroidota</taxon>
        <taxon>Cytophagia</taxon>
        <taxon>Cytophagales</taxon>
        <taxon>Hymenobacteraceae</taxon>
        <taxon>Hymenobacter</taxon>
    </lineage>
</organism>
<dbReference type="OrthoDB" id="1143459at2"/>
<feature type="signal peptide" evidence="1">
    <location>
        <begin position="1"/>
        <end position="21"/>
    </location>
</feature>
<accession>A0A4Z0PM03</accession>
<name>A0A4Z0PM03_9BACT</name>